<dbReference type="EMBL" id="LGFU01000006">
    <property type="protein sequence ID" value="KUK46814.1"/>
    <property type="molecule type" value="Genomic_DNA"/>
</dbReference>
<accession>A0A101FYQ2</accession>
<evidence type="ECO:0000313" key="2">
    <source>
        <dbReference type="Proteomes" id="UP000064249"/>
    </source>
</evidence>
<dbReference type="PROSITE" id="PS01332">
    <property type="entry name" value="HTH_RRF2_1"/>
    <property type="match status" value="1"/>
</dbReference>
<dbReference type="Gene3D" id="1.10.10.10">
    <property type="entry name" value="Winged helix-like DNA-binding domain superfamily/Winged helix DNA-binding domain"/>
    <property type="match status" value="1"/>
</dbReference>
<dbReference type="AlphaFoldDB" id="A0A101FYQ2"/>
<proteinExistence type="predicted"/>
<dbReference type="Pfam" id="PF02082">
    <property type="entry name" value="Rrf2"/>
    <property type="match status" value="1"/>
</dbReference>
<dbReference type="PANTHER" id="PTHR33221">
    <property type="entry name" value="WINGED HELIX-TURN-HELIX TRANSCRIPTIONAL REGULATOR, RRF2 FAMILY"/>
    <property type="match status" value="1"/>
</dbReference>
<organism evidence="1 2">
    <name type="scientific">Anaerolinea thermophila</name>
    <dbReference type="NCBI Taxonomy" id="167964"/>
    <lineage>
        <taxon>Bacteria</taxon>
        <taxon>Bacillati</taxon>
        <taxon>Chloroflexota</taxon>
        <taxon>Anaerolineae</taxon>
        <taxon>Anaerolineales</taxon>
        <taxon>Anaerolineaceae</taxon>
        <taxon>Anaerolinea</taxon>
    </lineage>
</organism>
<dbReference type="SUPFAM" id="SSF46785">
    <property type="entry name" value="Winged helix' DNA-binding domain"/>
    <property type="match status" value="1"/>
</dbReference>
<dbReference type="NCBIfam" id="TIGR00738">
    <property type="entry name" value="rrf2_super"/>
    <property type="match status" value="1"/>
</dbReference>
<dbReference type="PATRIC" id="fig|167964.4.peg.168"/>
<dbReference type="InterPro" id="IPR000944">
    <property type="entry name" value="Tscrpt_reg_Rrf2"/>
</dbReference>
<dbReference type="InterPro" id="IPR036390">
    <property type="entry name" value="WH_DNA-bd_sf"/>
</dbReference>
<sequence>MQITRQADYALRTIIYLSRLEPDDKAPTSVIAEKQHIPSSFLAKIISQLSVAGLIHTSRGAHGGVSLAKSPEEISVLEVIEAIDGPVMLNECTTNPGICPFTGDCQMRLVWCDTRNDLLEKLNSITFEQFSNGHQANLTI</sequence>
<dbReference type="PROSITE" id="PS51197">
    <property type="entry name" value="HTH_RRF2_2"/>
    <property type="match status" value="1"/>
</dbReference>
<gene>
    <name evidence="1" type="ORF">XD73_0285</name>
</gene>
<dbReference type="GO" id="GO:0003700">
    <property type="term" value="F:DNA-binding transcription factor activity"/>
    <property type="evidence" value="ECO:0007669"/>
    <property type="project" value="TreeGrafter"/>
</dbReference>
<reference evidence="1 2" key="1">
    <citation type="journal article" date="2015" name="MBio">
        <title>Genome-Resolved Metagenomic Analysis Reveals Roles for Candidate Phyla and Other Microbial Community Members in Biogeochemical Transformations in Oil Reservoirs.</title>
        <authorList>
            <person name="Hu P."/>
            <person name="Tom L."/>
            <person name="Singh A."/>
            <person name="Thomas B.C."/>
            <person name="Baker B.J."/>
            <person name="Piceno Y.M."/>
            <person name="Andersen G.L."/>
            <person name="Banfield J.F."/>
        </authorList>
    </citation>
    <scope>NUCLEOTIDE SEQUENCE [LARGE SCALE GENOMIC DNA]</scope>
    <source>
        <strain evidence="1">46_16</strain>
    </source>
</reference>
<dbReference type="InterPro" id="IPR036388">
    <property type="entry name" value="WH-like_DNA-bd_sf"/>
</dbReference>
<dbReference type="Proteomes" id="UP000064249">
    <property type="component" value="Unassembled WGS sequence"/>
</dbReference>
<comment type="caution">
    <text evidence="1">The sequence shown here is derived from an EMBL/GenBank/DDBJ whole genome shotgun (WGS) entry which is preliminary data.</text>
</comment>
<dbReference type="GO" id="GO:0005829">
    <property type="term" value="C:cytosol"/>
    <property type="evidence" value="ECO:0007669"/>
    <property type="project" value="TreeGrafter"/>
</dbReference>
<protein>
    <submittedName>
        <fullName evidence="1">Putative Rrf2 family DNA binding protein</fullName>
    </submittedName>
</protein>
<dbReference type="InterPro" id="IPR030489">
    <property type="entry name" value="TR_Rrf2-type_CS"/>
</dbReference>
<evidence type="ECO:0000313" key="1">
    <source>
        <dbReference type="EMBL" id="KUK46814.1"/>
    </source>
</evidence>
<name>A0A101FYQ2_9CHLR</name>
<dbReference type="PANTHER" id="PTHR33221:SF2">
    <property type="entry name" value="TRANSCRIPTIONAL REGULATOR"/>
    <property type="match status" value="1"/>
</dbReference>